<name>A0A1Y1VIP8_9FUNG</name>
<sequence>MLIFIKKKIISFLISDEEQSQVGIEPIVPSTKILPSIALPEFIIIPEISVVPERPAPKFLSETLEAPIVQTIIFIKTTKTL</sequence>
<reference evidence="1 2" key="1">
    <citation type="submission" date="2016-08" db="EMBL/GenBank/DDBJ databases">
        <title>Genomes of anaerobic fungi encode conserved fungal cellulosomes for biomass hydrolysis.</title>
        <authorList>
            <consortium name="DOE Joint Genome Institute"/>
            <person name="Haitjema C.H."/>
            <person name="Gilmore S.P."/>
            <person name="Henske J.K."/>
            <person name="Solomon K.V."/>
            <person name="De Groot R."/>
            <person name="Kuo A."/>
            <person name="Mondo S.J."/>
            <person name="Salamov A.A."/>
            <person name="Labutti K."/>
            <person name="Zhao Z."/>
            <person name="Chiniquy J."/>
            <person name="Barry K."/>
            <person name="Brewer H.M."/>
            <person name="Purvine S.O."/>
            <person name="Wright A.T."/>
            <person name="Boxma B."/>
            <person name="Van Alen T."/>
            <person name="Hackstein J.H."/>
            <person name="Baker S.E."/>
            <person name="Grigoriev I.V."/>
            <person name="O'Malley M.A."/>
        </authorList>
    </citation>
    <scope>NUCLEOTIDE SEQUENCE [LARGE SCALE GENOMIC DNA]</scope>
    <source>
        <strain evidence="2">finn</strain>
    </source>
</reference>
<dbReference type="AlphaFoldDB" id="A0A1Y1VIP8"/>
<dbReference type="Proteomes" id="UP000193719">
    <property type="component" value="Unassembled WGS sequence"/>
</dbReference>
<gene>
    <name evidence="1" type="ORF">BCR36DRAFT_580613</name>
</gene>
<evidence type="ECO:0000313" key="2">
    <source>
        <dbReference type="Proteomes" id="UP000193719"/>
    </source>
</evidence>
<keyword evidence="2" id="KW-1185">Reference proteome</keyword>
<organism evidence="1 2">
    <name type="scientific">Piromyces finnis</name>
    <dbReference type="NCBI Taxonomy" id="1754191"/>
    <lineage>
        <taxon>Eukaryota</taxon>
        <taxon>Fungi</taxon>
        <taxon>Fungi incertae sedis</taxon>
        <taxon>Chytridiomycota</taxon>
        <taxon>Chytridiomycota incertae sedis</taxon>
        <taxon>Neocallimastigomycetes</taxon>
        <taxon>Neocallimastigales</taxon>
        <taxon>Neocallimastigaceae</taxon>
        <taxon>Piromyces</taxon>
    </lineage>
</organism>
<accession>A0A1Y1VIP8</accession>
<comment type="caution">
    <text evidence="1">The sequence shown here is derived from an EMBL/GenBank/DDBJ whole genome shotgun (WGS) entry which is preliminary data.</text>
</comment>
<proteinExistence type="predicted"/>
<evidence type="ECO:0000313" key="1">
    <source>
        <dbReference type="EMBL" id="ORX57208.1"/>
    </source>
</evidence>
<protein>
    <submittedName>
        <fullName evidence="1">Uncharacterized protein</fullName>
    </submittedName>
</protein>
<reference evidence="1 2" key="2">
    <citation type="submission" date="2016-08" db="EMBL/GenBank/DDBJ databases">
        <title>Pervasive Adenine N6-methylation of Active Genes in Fungi.</title>
        <authorList>
            <consortium name="DOE Joint Genome Institute"/>
            <person name="Mondo S.J."/>
            <person name="Dannebaum R.O."/>
            <person name="Kuo R.C."/>
            <person name="Labutti K."/>
            <person name="Haridas S."/>
            <person name="Kuo A."/>
            <person name="Salamov A."/>
            <person name="Ahrendt S.R."/>
            <person name="Lipzen A."/>
            <person name="Sullivan W."/>
            <person name="Andreopoulos W.B."/>
            <person name="Clum A."/>
            <person name="Lindquist E."/>
            <person name="Daum C."/>
            <person name="Ramamoorthy G.K."/>
            <person name="Gryganskyi A."/>
            <person name="Culley D."/>
            <person name="Magnuson J.K."/>
            <person name="James T.Y."/>
            <person name="O'Malley M.A."/>
            <person name="Stajich J.E."/>
            <person name="Spatafora J.W."/>
            <person name="Visel A."/>
            <person name="Grigoriev I.V."/>
        </authorList>
    </citation>
    <scope>NUCLEOTIDE SEQUENCE [LARGE SCALE GENOMIC DNA]</scope>
    <source>
        <strain evidence="2">finn</strain>
    </source>
</reference>
<dbReference type="EMBL" id="MCFH01000006">
    <property type="protein sequence ID" value="ORX57208.1"/>
    <property type="molecule type" value="Genomic_DNA"/>
</dbReference>